<dbReference type="OrthoDB" id="2570778at2759"/>
<reference evidence="1 2" key="1">
    <citation type="journal article" date="2019" name="Commun. Biol.">
        <title>The bagworm genome reveals a unique fibroin gene that provides high tensile strength.</title>
        <authorList>
            <person name="Kono N."/>
            <person name="Nakamura H."/>
            <person name="Ohtoshi R."/>
            <person name="Tomita M."/>
            <person name="Numata K."/>
            <person name="Arakawa K."/>
        </authorList>
    </citation>
    <scope>NUCLEOTIDE SEQUENCE [LARGE SCALE GENOMIC DNA]</scope>
</reference>
<gene>
    <name evidence="1" type="ORF">EVAR_2539_1</name>
</gene>
<accession>A0A4C1SS23</accession>
<dbReference type="AlphaFoldDB" id="A0A4C1SS23"/>
<keyword evidence="2" id="KW-1185">Reference proteome</keyword>
<evidence type="ECO:0000313" key="1">
    <source>
        <dbReference type="EMBL" id="GBP03851.1"/>
    </source>
</evidence>
<proteinExistence type="predicted"/>
<dbReference type="EMBL" id="BGZK01000011">
    <property type="protein sequence ID" value="GBP03851.1"/>
    <property type="molecule type" value="Genomic_DNA"/>
</dbReference>
<sequence length="101" mass="11494">MSFSTFDELLAIVSPRITLQDTNMRFAIPAVQRLAVTLRRLESGQIELPQPEKVPNDLNGKAMPFMLIGYEAFALSEHVLRPYPSRNLTVQQRFTTYVPAE</sequence>
<dbReference type="Proteomes" id="UP000299102">
    <property type="component" value="Unassembled WGS sequence"/>
</dbReference>
<comment type="caution">
    <text evidence="1">The sequence shown here is derived from an EMBL/GenBank/DDBJ whole genome shotgun (WGS) entry which is preliminary data.</text>
</comment>
<organism evidence="1 2">
    <name type="scientific">Eumeta variegata</name>
    <name type="common">Bagworm moth</name>
    <name type="synonym">Eumeta japonica</name>
    <dbReference type="NCBI Taxonomy" id="151549"/>
    <lineage>
        <taxon>Eukaryota</taxon>
        <taxon>Metazoa</taxon>
        <taxon>Ecdysozoa</taxon>
        <taxon>Arthropoda</taxon>
        <taxon>Hexapoda</taxon>
        <taxon>Insecta</taxon>
        <taxon>Pterygota</taxon>
        <taxon>Neoptera</taxon>
        <taxon>Endopterygota</taxon>
        <taxon>Lepidoptera</taxon>
        <taxon>Glossata</taxon>
        <taxon>Ditrysia</taxon>
        <taxon>Tineoidea</taxon>
        <taxon>Psychidae</taxon>
        <taxon>Oiketicinae</taxon>
        <taxon>Eumeta</taxon>
    </lineage>
</organism>
<evidence type="ECO:0000313" key="2">
    <source>
        <dbReference type="Proteomes" id="UP000299102"/>
    </source>
</evidence>
<name>A0A4C1SS23_EUMVA</name>
<protein>
    <submittedName>
        <fullName evidence="1">Uncharacterized protein</fullName>
    </submittedName>
</protein>